<dbReference type="EMBL" id="JXJN01008407">
    <property type="status" value="NOT_ANNOTATED_CDS"/>
    <property type="molecule type" value="Genomic_DNA"/>
</dbReference>
<dbReference type="AlphaFoldDB" id="A0A1B0B4R1"/>
<accession>A0A1B0B4R1</accession>
<dbReference type="VEuPathDB" id="VectorBase:GPPI018782"/>
<reference evidence="2" key="1">
    <citation type="submission" date="2015-01" db="EMBL/GenBank/DDBJ databases">
        <authorList>
            <person name="Aksoy S."/>
            <person name="Warren W."/>
            <person name="Wilson R.K."/>
        </authorList>
    </citation>
    <scope>NUCLEOTIDE SEQUENCE [LARGE SCALE GENOMIC DNA]</scope>
    <source>
        <strain evidence="2">IAEA</strain>
    </source>
</reference>
<sequence length="316" mass="34818">MTAIHADENVRVRKENLYGKGVATFQLEGESRRFLLDSPNRFNFGIAYNIILRQSGTNMQSNISISMIDRGKMKRKFTASCSAEDYDYWSRRDAAFHIKSEYFKQEGTSMGNDFHSHISHYLLNKNIFKAIKASVDASTPAFNKAKWLTKVDFESTLRLAWVFAGEDRCFTFAVDLSFSSTRSSLTLFSMEEIAKESLSFSIVVFLALFAGKLVGFESNKEIRSRLSDKLVSEEVVLCVLLISFPSSGQAGTNCTEVSGGNLYGIELFKSAADISSGFAAGGGRANCDDGGVAEFLLFWDLSSILDGVGAGGKDLL</sequence>
<dbReference type="Proteomes" id="UP000092460">
    <property type="component" value="Unassembled WGS sequence"/>
</dbReference>
<organism evidence="1 2">
    <name type="scientific">Glossina palpalis gambiensis</name>
    <dbReference type="NCBI Taxonomy" id="67801"/>
    <lineage>
        <taxon>Eukaryota</taxon>
        <taxon>Metazoa</taxon>
        <taxon>Ecdysozoa</taxon>
        <taxon>Arthropoda</taxon>
        <taxon>Hexapoda</taxon>
        <taxon>Insecta</taxon>
        <taxon>Pterygota</taxon>
        <taxon>Neoptera</taxon>
        <taxon>Endopterygota</taxon>
        <taxon>Diptera</taxon>
        <taxon>Brachycera</taxon>
        <taxon>Muscomorpha</taxon>
        <taxon>Hippoboscoidea</taxon>
        <taxon>Glossinidae</taxon>
        <taxon>Glossina</taxon>
    </lineage>
</organism>
<keyword evidence="2" id="KW-1185">Reference proteome</keyword>
<name>A0A1B0B4R1_9MUSC</name>
<evidence type="ECO:0000313" key="1">
    <source>
        <dbReference type="EnsemblMetazoa" id="GPPI018782-PA"/>
    </source>
</evidence>
<reference evidence="1" key="2">
    <citation type="submission" date="2020-05" db="UniProtKB">
        <authorList>
            <consortium name="EnsemblMetazoa"/>
        </authorList>
    </citation>
    <scope>IDENTIFICATION</scope>
    <source>
        <strain evidence="1">IAEA</strain>
    </source>
</reference>
<proteinExistence type="predicted"/>
<protein>
    <submittedName>
        <fullName evidence="1">Uncharacterized protein</fullName>
    </submittedName>
</protein>
<dbReference type="EnsemblMetazoa" id="GPPI018782-RA">
    <property type="protein sequence ID" value="GPPI018782-PA"/>
    <property type="gene ID" value="GPPI018782"/>
</dbReference>
<evidence type="ECO:0000313" key="2">
    <source>
        <dbReference type="Proteomes" id="UP000092460"/>
    </source>
</evidence>